<feature type="compositionally biased region" description="Basic residues" evidence="2">
    <location>
        <begin position="614"/>
        <end position="624"/>
    </location>
</feature>
<feature type="region of interest" description="Disordered" evidence="2">
    <location>
        <begin position="611"/>
        <end position="637"/>
    </location>
</feature>
<reference evidence="4 5" key="1">
    <citation type="submission" date="2019-04" db="EMBL/GenBank/DDBJ databases">
        <title>Friends and foes A comparative genomics study of 23 Aspergillus species from section Flavi.</title>
        <authorList>
            <consortium name="DOE Joint Genome Institute"/>
            <person name="Kjaerbolling I."/>
            <person name="Vesth T."/>
            <person name="Frisvad J.C."/>
            <person name="Nybo J.L."/>
            <person name="Theobald S."/>
            <person name="Kildgaard S."/>
            <person name="Isbrandt T."/>
            <person name="Kuo A."/>
            <person name="Sato A."/>
            <person name="Lyhne E.K."/>
            <person name="Kogle M.E."/>
            <person name="Wiebenga A."/>
            <person name="Kun R.S."/>
            <person name="Lubbers R.J."/>
            <person name="Makela M.R."/>
            <person name="Barry K."/>
            <person name="Chovatia M."/>
            <person name="Clum A."/>
            <person name="Daum C."/>
            <person name="Haridas S."/>
            <person name="He G."/>
            <person name="LaButti K."/>
            <person name="Lipzen A."/>
            <person name="Mondo S."/>
            <person name="Riley R."/>
            <person name="Salamov A."/>
            <person name="Simmons B.A."/>
            <person name="Magnuson J.K."/>
            <person name="Henrissat B."/>
            <person name="Mortensen U.H."/>
            <person name="Larsen T.O."/>
            <person name="Devries R.P."/>
            <person name="Grigoriev I.V."/>
            <person name="Machida M."/>
            <person name="Baker S.E."/>
            <person name="Andersen M.R."/>
        </authorList>
    </citation>
    <scope>NUCLEOTIDE SEQUENCE [LARGE SCALE GENOMIC DNA]</scope>
    <source>
        <strain evidence="4 5">IBT 18842</strain>
    </source>
</reference>
<dbReference type="InterPro" id="IPR032552">
    <property type="entry name" value="RSB_motif"/>
</dbReference>
<organism evidence="4 5">
    <name type="scientific">Aspergillus avenaceus</name>
    <dbReference type="NCBI Taxonomy" id="36643"/>
    <lineage>
        <taxon>Eukaryota</taxon>
        <taxon>Fungi</taxon>
        <taxon>Dikarya</taxon>
        <taxon>Ascomycota</taxon>
        <taxon>Pezizomycotina</taxon>
        <taxon>Eurotiomycetes</taxon>
        <taxon>Eurotiomycetidae</taxon>
        <taxon>Eurotiales</taxon>
        <taxon>Aspergillaceae</taxon>
        <taxon>Aspergillus</taxon>
        <taxon>Aspergillus subgen. Circumdati</taxon>
    </lineage>
</organism>
<feature type="compositionally biased region" description="Polar residues" evidence="2">
    <location>
        <begin position="529"/>
        <end position="539"/>
    </location>
</feature>
<dbReference type="GO" id="GO:0003723">
    <property type="term" value="F:RNA binding"/>
    <property type="evidence" value="ECO:0007669"/>
    <property type="project" value="UniProtKB-UniRule"/>
</dbReference>
<evidence type="ECO:0000313" key="5">
    <source>
        <dbReference type="Proteomes" id="UP000325780"/>
    </source>
</evidence>
<dbReference type="InterPro" id="IPR003034">
    <property type="entry name" value="SAP_dom"/>
</dbReference>
<dbReference type="SUPFAM" id="SSF68906">
    <property type="entry name" value="SAP domain"/>
    <property type="match status" value="1"/>
</dbReference>
<keyword evidence="1" id="KW-0694">RNA-binding</keyword>
<dbReference type="Pfam" id="PF02037">
    <property type="entry name" value="SAP"/>
    <property type="match status" value="1"/>
</dbReference>
<dbReference type="AlphaFoldDB" id="A0A5N6TUF5"/>
<dbReference type="Pfam" id="PF16294">
    <property type="entry name" value="RSB_motif"/>
    <property type="match status" value="1"/>
</dbReference>
<feature type="compositionally biased region" description="Basic and acidic residues" evidence="2">
    <location>
        <begin position="250"/>
        <end position="277"/>
    </location>
</feature>
<dbReference type="SUPFAM" id="SSF54928">
    <property type="entry name" value="RNA-binding domain, RBD"/>
    <property type="match status" value="1"/>
</dbReference>
<keyword evidence="5" id="KW-1185">Reference proteome</keyword>
<feature type="compositionally biased region" description="Basic and acidic residues" evidence="2">
    <location>
        <begin position="286"/>
        <end position="307"/>
    </location>
</feature>
<evidence type="ECO:0000256" key="2">
    <source>
        <dbReference type="SAM" id="MobiDB-lite"/>
    </source>
</evidence>
<dbReference type="InterPro" id="IPR035979">
    <property type="entry name" value="RBD_domain_sf"/>
</dbReference>
<dbReference type="InterPro" id="IPR036361">
    <property type="entry name" value="SAP_dom_sf"/>
</dbReference>
<dbReference type="Proteomes" id="UP000325780">
    <property type="component" value="Unassembled WGS sequence"/>
</dbReference>
<feature type="region of interest" description="Disordered" evidence="2">
    <location>
        <begin position="493"/>
        <end position="547"/>
    </location>
</feature>
<dbReference type="PANTHER" id="PTHR47031">
    <property type="entry name" value="SAP DNA-BINDING DOMAIN-CONTAINING PROTEIN"/>
    <property type="match status" value="1"/>
</dbReference>
<feature type="domain" description="RRM" evidence="3">
    <location>
        <begin position="366"/>
        <end position="452"/>
    </location>
</feature>
<evidence type="ECO:0000313" key="4">
    <source>
        <dbReference type="EMBL" id="KAE8150005.1"/>
    </source>
</evidence>
<dbReference type="Gene3D" id="1.10.720.30">
    <property type="entry name" value="SAP domain"/>
    <property type="match status" value="1"/>
</dbReference>
<name>A0A5N6TUF5_ASPAV</name>
<proteinExistence type="predicted"/>
<evidence type="ECO:0000256" key="1">
    <source>
        <dbReference type="PROSITE-ProRule" id="PRU00176"/>
    </source>
</evidence>
<protein>
    <recommendedName>
        <fullName evidence="3">RRM domain-containing protein</fullName>
    </recommendedName>
</protein>
<feature type="compositionally biased region" description="Low complexity" evidence="2">
    <location>
        <begin position="155"/>
        <end position="164"/>
    </location>
</feature>
<feature type="compositionally biased region" description="Basic and acidic residues" evidence="2">
    <location>
        <begin position="315"/>
        <end position="325"/>
    </location>
</feature>
<dbReference type="EMBL" id="ML742106">
    <property type="protein sequence ID" value="KAE8150005.1"/>
    <property type="molecule type" value="Genomic_DNA"/>
</dbReference>
<accession>A0A5N6TUF5</accession>
<dbReference type="CDD" id="cd12432">
    <property type="entry name" value="RRM_ACINU"/>
    <property type="match status" value="1"/>
</dbReference>
<gene>
    <name evidence="4" type="ORF">BDV25DRAFT_155267</name>
</gene>
<sequence>MTDYSTWKVTELKAELKRRGIAQTGLRVKQQFIDRLLEEDANAESATANGEPGDAQDAVEESLPVEEKQPTPPAADTTASHDDKPELAQEQQQQQQQEEEKETPNVVSGDAQPEEKSTEVTQDVDGYKDKEQEQEQEPPREPEQQPASPPKDAPEQPAEPQPEVDASEKPVEQAPGDEEVQKPTPTDAENADQSGSAEAVAPSAPPASELATGVSTPLPSEELLEDSRKRKRRSQSPIPTPEALANKKAKIPDEAPRVLLPEDRMQMDIDGDSKMEEAAPDSQEPVGERPDDAVSGEKADVPQDESHPTSNLDNSRAKKEAPPKQDARFKGLFAAGELEPARPPSPSAVPVVEESEVEPALHVATAALYVDGLMRPLQPAALKSHLISIASPPGSSPNADVIVDFHLDAIKTHCFVSFTNVAAASRARAALHGTVWPNERNRKSLFVDFIPESKVQPWIETEQNSRGRGGPPTRWEVKYDRTDDGVEAVLEEVGSKGVSHQARGRAPSDFARPPPLGPRADMEKAKRSSVPQVEPSSRPGQGFKPLDELFKSTTTKPKLYYLPVSREIADRRLDRFDDLLNKGEYPRPGGDETRRISFEDGDLFVDHGPEYAARNRRRGGRGRGRGGFGDSWRGGHY</sequence>
<dbReference type="PANTHER" id="PTHR47031:SF3">
    <property type="entry name" value="SAP DOMAIN-CONTAINING PROTEIN"/>
    <property type="match status" value="1"/>
</dbReference>
<feature type="compositionally biased region" description="Basic and acidic residues" evidence="2">
    <location>
        <begin position="125"/>
        <end position="143"/>
    </location>
</feature>
<feature type="compositionally biased region" description="Low complexity" evidence="2">
    <location>
        <begin position="196"/>
        <end position="211"/>
    </location>
</feature>
<feature type="region of interest" description="Disordered" evidence="2">
    <location>
        <begin position="42"/>
        <end position="325"/>
    </location>
</feature>
<dbReference type="InterPro" id="IPR034257">
    <property type="entry name" value="Acinus_RRM"/>
</dbReference>
<dbReference type="PROSITE" id="PS50102">
    <property type="entry name" value="RRM"/>
    <property type="match status" value="1"/>
</dbReference>
<dbReference type="OrthoDB" id="5348404at2759"/>
<dbReference type="InterPro" id="IPR000504">
    <property type="entry name" value="RRM_dom"/>
</dbReference>
<evidence type="ECO:0000259" key="3">
    <source>
        <dbReference type="PROSITE" id="PS50102"/>
    </source>
</evidence>